<dbReference type="InterPro" id="IPR039718">
    <property type="entry name" value="Rrm1"/>
</dbReference>
<evidence type="ECO:0000256" key="6">
    <source>
        <dbReference type="RuleBase" id="RU003410"/>
    </source>
</evidence>
<comment type="catalytic activity">
    <reaction evidence="6">
        <text>a 2'-deoxyribonucleoside 5'-diphosphate + [thioredoxin]-disulfide + H2O = a ribonucleoside 5'-diphosphate + [thioredoxin]-dithiol</text>
        <dbReference type="Rhea" id="RHEA:23252"/>
        <dbReference type="Rhea" id="RHEA-COMP:10698"/>
        <dbReference type="Rhea" id="RHEA-COMP:10700"/>
        <dbReference type="ChEBI" id="CHEBI:15377"/>
        <dbReference type="ChEBI" id="CHEBI:29950"/>
        <dbReference type="ChEBI" id="CHEBI:50058"/>
        <dbReference type="ChEBI" id="CHEBI:57930"/>
        <dbReference type="ChEBI" id="CHEBI:73316"/>
        <dbReference type="EC" id="1.17.4.1"/>
    </reaction>
</comment>
<dbReference type="PROSITE" id="PS00089">
    <property type="entry name" value="RIBORED_LARGE"/>
    <property type="match status" value="1"/>
</dbReference>
<organism evidence="9">
    <name type="scientific">Vairimorpha ceranae (strain BRL01)</name>
    <name type="common">Microsporidian parasite</name>
    <name type="synonym">Nosema ceranae</name>
    <dbReference type="NCBI Taxonomy" id="578460"/>
    <lineage>
        <taxon>Eukaryota</taxon>
        <taxon>Fungi</taxon>
        <taxon>Fungi incertae sedis</taxon>
        <taxon>Microsporidia</taxon>
        <taxon>Nosematidae</taxon>
        <taxon>Vairimorpha</taxon>
    </lineage>
</organism>
<evidence type="ECO:0000256" key="2">
    <source>
        <dbReference type="ARBA" id="ARBA00012274"/>
    </source>
</evidence>
<evidence type="ECO:0000256" key="5">
    <source>
        <dbReference type="ARBA" id="ARBA00024942"/>
    </source>
</evidence>
<dbReference type="InterPro" id="IPR008926">
    <property type="entry name" value="RNR_R1-su_N"/>
</dbReference>
<keyword evidence="4 6" id="KW-0215">Deoxyribonucleotide synthesis</keyword>
<dbReference type="EC" id="1.17.4.1" evidence="2 6"/>
<dbReference type="SUPFAM" id="SSF51998">
    <property type="entry name" value="PFL-like glycyl radical enzymes"/>
    <property type="match status" value="1"/>
</dbReference>
<evidence type="ECO:0000259" key="7">
    <source>
        <dbReference type="PROSITE" id="PS00089"/>
    </source>
</evidence>
<dbReference type="EMBL" id="ACOL01000072">
    <property type="protein sequence ID" value="EEQ82332.1"/>
    <property type="molecule type" value="Genomic_DNA"/>
</dbReference>
<dbReference type="FunCoup" id="C4V8X4">
    <property type="interactions" value="215"/>
</dbReference>
<dbReference type="OrthoDB" id="3000483at2759"/>
<dbReference type="InParanoid" id="C4V8X4"/>
<dbReference type="GO" id="GO:0005971">
    <property type="term" value="C:ribonucleoside-diphosphate reductase complex"/>
    <property type="evidence" value="ECO:0007669"/>
    <property type="project" value="TreeGrafter"/>
</dbReference>
<dbReference type="VEuPathDB" id="MicrosporidiaDB:NCER_100976"/>
<dbReference type="NCBIfam" id="TIGR02506">
    <property type="entry name" value="NrdE_NrdA"/>
    <property type="match status" value="1"/>
</dbReference>
<dbReference type="PANTHER" id="PTHR11573:SF6">
    <property type="entry name" value="RIBONUCLEOSIDE-DIPHOSPHATE REDUCTASE LARGE SUBUNIT"/>
    <property type="match status" value="1"/>
</dbReference>
<evidence type="ECO:0000313" key="8">
    <source>
        <dbReference type="EMBL" id="EEQ82332.1"/>
    </source>
</evidence>
<dbReference type="UniPathway" id="UPA00326"/>
<dbReference type="GO" id="GO:0009263">
    <property type="term" value="P:deoxyribonucleotide biosynthetic process"/>
    <property type="evidence" value="ECO:0007669"/>
    <property type="project" value="UniProtKB-KW"/>
</dbReference>
<evidence type="ECO:0000256" key="4">
    <source>
        <dbReference type="ARBA" id="ARBA00023116"/>
    </source>
</evidence>
<dbReference type="GO" id="GO:0005524">
    <property type="term" value="F:ATP binding"/>
    <property type="evidence" value="ECO:0007669"/>
    <property type="project" value="InterPro"/>
</dbReference>
<proteinExistence type="inferred from homology"/>
<comment type="similarity">
    <text evidence="1 6">Belongs to the ribonucleoside diphosphate reductase large chain family.</text>
</comment>
<name>C4V8X4_VAIC1</name>
<protein>
    <recommendedName>
        <fullName evidence="2 6">Ribonucleoside-diphosphate reductase</fullName>
        <ecNumber evidence="2 6">1.17.4.1</ecNumber>
    </recommendedName>
</protein>
<gene>
    <name evidence="8" type="ORF">NCER_100976</name>
</gene>
<dbReference type="PANTHER" id="PTHR11573">
    <property type="entry name" value="RIBONUCLEOSIDE-DIPHOSPHATE REDUCTASE LARGE CHAIN"/>
    <property type="match status" value="1"/>
</dbReference>
<dbReference type="OMA" id="FNVHCIR"/>
<dbReference type="InterPro" id="IPR013509">
    <property type="entry name" value="RNR_lsu_N"/>
</dbReference>
<dbReference type="Pfam" id="PF00317">
    <property type="entry name" value="Ribonuc_red_lgN"/>
    <property type="match status" value="1"/>
</dbReference>
<dbReference type="GO" id="GO:0004748">
    <property type="term" value="F:ribonucleoside-diphosphate reductase activity, thioredoxin disulfide as acceptor"/>
    <property type="evidence" value="ECO:0007669"/>
    <property type="project" value="UniProtKB-EC"/>
</dbReference>
<evidence type="ECO:0000256" key="1">
    <source>
        <dbReference type="ARBA" id="ARBA00010406"/>
    </source>
</evidence>
<sequence>MSSTLFFTIANKKSKFYPLMQFNIHKISKSTDKLTPCIYQQFKNKFKKYISDLDSRFIAIDEYFLKIESGLCDDITVEEFISFAAETADSMTTKHYDYGRFSAKILMEYLKENTLDSFFAKVDYIYKNGDFYSEKFYNIVLDNKKFLDELVDYSKDDSWTYFAILTLKRAYLLTLDGQTIERPQDMLLRVAVQLHGDNLENVKETYELLSNNMYTHGSPTIFNSGSKKSQLASCFLLTPIEETVEGLFETVKRCVQISKSGGGVALDLHDMAAKGTSIRKTGGISKGIIPYIQVLNWSLKYIGQAGSRRSGCPAIYLEPWHKDIFDFLDLRKSIGKDELRARDVFTGMWINDLFMKRVEANEDWSLFCPKSVPGLSNAYGKEFEDMYLEYEKKVDCVVVPAQKVWKAIIESQIETGTPYMLYKDTINNLSNQKNIGTIRCSNLCTEIVQYTSPDEVAVCNLASICLPKFVINGEFDFNLFKSVVKIVTKNANIVIDCNFYPLKEAEKSNKKHRPIGLGVQGLADVFLMLRLPYESEGARKLNKEIFETLYFGALESSCEEAEKYGPYESYNGSPISKGIFHWEMANSSTTGRWNWEELRKKILKYGVRNSLLIAPMPTAGTSQIFNNNEAFEPFTSNIYTRRTACGEFQMVNRYLMNDLIKLNMWSPEIKNYIVEQEGSIQNISGIPEEIKELYKTVWEIKMKCVIDLAADRQAFVDQTQSLNLFVAKPTYPILSSMHFYGWKRGLKTGMYYLRTRPITSAIKFTVDLDMLKKVEKNEATNEELKENEINKSDICESCSC</sequence>
<dbReference type="KEGG" id="nce:NCER_100976"/>
<evidence type="ECO:0000256" key="3">
    <source>
        <dbReference type="ARBA" id="ARBA00023002"/>
    </source>
</evidence>
<dbReference type="HOGENOM" id="CLU_000404_1_0_1"/>
<dbReference type="STRING" id="578460.C4V8X4"/>
<dbReference type="Pfam" id="PF02867">
    <property type="entry name" value="Ribonuc_red_lgC"/>
    <property type="match status" value="1"/>
</dbReference>
<dbReference type="InterPro" id="IPR013346">
    <property type="entry name" value="NrdE_NrdA_C"/>
</dbReference>
<dbReference type="Proteomes" id="UP000009082">
    <property type="component" value="Unassembled WGS sequence"/>
</dbReference>
<evidence type="ECO:0000313" key="9">
    <source>
        <dbReference type="Proteomes" id="UP000009082"/>
    </source>
</evidence>
<dbReference type="PRINTS" id="PR01183">
    <property type="entry name" value="RIBORDTASEM1"/>
</dbReference>
<dbReference type="AlphaFoldDB" id="C4V8X4"/>
<dbReference type="SUPFAM" id="SSF48168">
    <property type="entry name" value="R1 subunit of ribonucleotide reductase, N-terminal domain"/>
    <property type="match status" value="1"/>
</dbReference>
<dbReference type="InterPro" id="IPR000788">
    <property type="entry name" value="RNR_lg_C"/>
</dbReference>
<feature type="domain" description="Ribonucleotide reductase large subunit" evidence="7">
    <location>
        <begin position="595"/>
        <end position="617"/>
    </location>
</feature>
<keyword evidence="3 6" id="KW-0560">Oxidoreductase</keyword>
<dbReference type="Gene3D" id="3.20.70.20">
    <property type="match status" value="1"/>
</dbReference>
<accession>C4V8X4</accession>
<comment type="function">
    <text evidence="5 6">Provides the precursors necessary for DNA synthesis. Catalyzes the biosynthesis of deoxyribonucleotides from the corresponding ribonucleotides.</text>
</comment>
<dbReference type="CDD" id="cd01679">
    <property type="entry name" value="RNR_I"/>
    <property type="match status" value="1"/>
</dbReference>
<reference evidence="9" key="1">
    <citation type="journal article" date="2009" name="PLoS Pathog.">
        <title>Genomic analyses of the microsporidian Nosema ceranae, an emergent pathogen of honey bees.</title>
        <authorList>
            <person name="Cornman R.S."/>
            <person name="Chen Y.P."/>
            <person name="Schatz M.C."/>
            <person name="Street C."/>
            <person name="Zhao Y."/>
            <person name="Desany B."/>
            <person name="Egholm M."/>
            <person name="Hutchison S."/>
            <person name="Pettis J.S."/>
            <person name="Lipkin W.I."/>
            <person name="Evans J.D."/>
        </authorList>
    </citation>
    <scope>NUCLEOTIDE SEQUENCE [LARGE SCALE GENOMIC DNA]</scope>
    <source>
        <strain evidence="9">BRL01</strain>
    </source>
</reference>